<comment type="caution">
    <text evidence="2">The sequence shown here is derived from an EMBL/GenBank/DDBJ whole genome shotgun (WGS) entry which is preliminary data.</text>
</comment>
<dbReference type="InterPro" id="IPR005149">
    <property type="entry name" value="Tscrpt_reg_PadR_N"/>
</dbReference>
<dbReference type="PANTHER" id="PTHR33169">
    <property type="entry name" value="PADR-FAMILY TRANSCRIPTIONAL REGULATOR"/>
    <property type="match status" value="1"/>
</dbReference>
<dbReference type="Gene3D" id="1.10.10.10">
    <property type="entry name" value="Winged helix-like DNA-binding domain superfamily/Winged helix DNA-binding domain"/>
    <property type="match status" value="1"/>
</dbReference>
<dbReference type="InterPro" id="IPR052509">
    <property type="entry name" value="Metal_resp_DNA-bind_regulator"/>
</dbReference>
<organism evidence="2 3">
    <name type="scientific">Candidatus Scybalocola faecigallinarum</name>
    <dbReference type="NCBI Taxonomy" id="2840941"/>
    <lineage>
        <taxon>Bacteria</taxon>
        <taxon>Bacillati</taxon>
        <taxon>Bacillota</taxon>
        <taxon>Clostridia</taxon>
        <taxon>Lachnospirales</taxon>
        <taxon>Lachnospiraceae</taxon>
        <taxon>Lachnospiraceae incertae sedis</taxon>
        <taxon>Candidatus Scybalocola (ex Gilroy et al. 2021)</taxon>
    </lineage>
</organism>
<evidence type="ECO:0000313" key="3">
    <source>
        <dbReference type="Proteomes" id="UP000823927"/>
    </source>
</evidence>
<dbReference type="InterPro" id="IPR036388">
    <property type="entry name" value="WH-like_DNA-bd_sf"/>
</dbReference>
<dbReference type="Proteomes" id="UP000823927">
    <property type="component" value="Unassembled WGS sequence"/>
</dbReference>
<sequence length="110" mass="12819">MMVEKSLFSGTISMIVLKLLSEQDRYGLQIIEVLAKRSNKAIELKTGTLYPLLHQLENRGYITSYNKTSFSGKIRKYYHLTHAGRFFLDTCQQDWEDYVKIVNHILNTSN</sequence>
<dbReference type="Pfam" id="PF03551">
    <property type="entry name" value="PadR"/>
    <property type="match status" value="1"/>
</dbReference>
<protein>
    <submittedName>
        <fullName evidence="2">Helix-turn-helix transcriptional regulator</fullName>
    </submittedName>
</protein>
<dbReference type="InterPro" id="IPR036390">
    <property type="entry name" value="WH_DNA-bd_sf"/>
</dbReference>
<accession>A0A9D1F2P8</accession>
<reference evidence="2" key="2">
    <citation type="journal article" date="2021" name="PeerJ">
        <title>Extensive microbial diversity within the chicken gut microbiome revealed by metagenomics and culture.</title>
        <authorList>
            <person name="Gilroy R."/>
            <person name="Ravi A."/>
            <person name="Getino M."/>
            <person name="Pursley I."/>
            <person name="Horton D.L."/>
            <person name="Alikhan N.F."/>
            <person name="Baker D."/>
            <person name="Gharbi K."/>
            <person name="Hall N."/>
            <person name="Watson M."/>
            <person name="Adriaenssens E.M."/>
            <person name="Foster-Nyarko E."/>
            <person name="Jarju S."/>
            <person name="Secka A."/>
            <person name="Antonio M."/>
            <person name="Oren A."/>
            <person name="Chaudhuri R.R."/>
            <person name="La Ragione R."/>
            <person name="Hildebrand F."/>
            <person name="Pallen M.J."/>
        </authorList>
    </citation>
    <scope>NUCLEOTIDE SEQUENCE</scope>
    <source>
        <strain evidence="2">CHK178-757</strain>
    </source>
</reference>
<proteinExistence type="predicted"/>
<dbReference type="PANTHER" id="PTHR33169:SF14">
    <property type="entry name" value="TRANSCRIPTIONAL REGULATOR RV3488"/>
    <property type="match status" value="1"/>
</dbReference>
<reference evidence="2" key="1">
    <citation type="submission" date="2020-10" db="EMBL/GenBank/DDBJ databases">
        <authorList>
            <person name="Gilroy R."/>
        </authorList>
    </citation>
    <scope>NUCLEOTIDE SEQUENCE</scope>
    <source>
        <strain evidence="2">CHK178-757</strain>
    </source>
</reference>
<evidence type="ECO:0000259" key="1">
    <source>
        <dbReference type="Pfam" id="PF03551"/>
    </source>
</evidence>
<feature type="domain" description="Transcription regulator PadR N-terminal" evidence="1">
    <location>
        <begin position="16"/>
        <end position="88"/>
    </location>
</feature>
<dbReference type="EMBL" id="DVIT01000002">
    <property type="protein sequence ID" value="HIS46037.1"/>
    <property type="molecule type" value="Genomic_DNA"/>
</dbReference>
<gene>
    <name evidence="2" type="ORF">IAB46_00465</name>
</gene>
<evidence type="ECO:0000313" key="2">
    <source>
        <dbReference type="EMBL" id="HIS46037.1"/>
    </source>
</evidence>
<dbReference type="SUPFAM" id="SSF46785">
    <property type="entry name" value="Winged helix' DNA-binding domain"/>
    <property type="match status" value="1"/>
</dbReference>
<dbReference type="AlphaFoldDB" id="A0A9D1F2P8"/>
<name>A0A9D1F2P8_9FIRM</name>